<evidence type="ECO:0000313" key="1">
    <source>
        <dbReference type="EMBL" id="JAA90607.1"/>
    </source>
</evidence>
<accession>S4PZ90</accession>
<protein>
    <submittedName>
        <fullName evidence="1">Uncharacterized protein</fullName>
    </submittedName>
</protein>
<dbReference type="AlphaFoldDB" id="S4PZ90"/>
<sequence length="95" mass="10597">MIAICLVGLVVGKVDALRLLVVLREGFRELGAKGFGAEEFVGHFFTLHVVVLNVMLVERLDYVGGERDLGGGVRRGYRSEFQVLDSLRQVWQAHI</sequence>
<feature type="non-terminal residue" evidence="1">
    <location>
        <position position="95"/>
    </location>
</feature>
<reference evidence="1" key="1">
    <citation type="journal article" date="2013" name="BMC Genomics">
        <title>Unscrambling butterfly oogenesis.</title>
        <authorList>
            <person name="Carter J.M."/>
            <person name="Baker S.C."/>
            <person name="Pink R."/>
            <person name="Carter D.R."/>
            <person name="Collins A."/>
            <person name="Tomlin J."/>
            <person name="Gibbs M."/>
            <person name="Breuker C.J."/>
        </authorList>
    </citation>
    <scope>NUCLEOTIDE SEQUENCE</scope>
    <source>
        <tissue evidence="1">Ovary</tissue>
    </source>
</reference>
<reference evidence="1" key="2">
    <citation type="submission" date="2013-05" db="EMBL/GenBank/DDBJ databases">
        <authorList>
            <person name="Carter J.-M."/>
            <person name="Baker S.C."/>
            <person name="Pink R."/>
            <person name="Carter D.R.F."/>
            <person name="Collins A."/>
            <person name="Tomlin J."/>
            <person name="Gibbs M."/>
            <person name="Breuker C.J."/>
        </authorList>
    </citation>
    <scope>NUCLEOTIDE SEQUENCE</scope>
    <source>
        <tissue evidence="1">Ovary</tissue>
    </source>
</reference>
<dbReference type="EMBL" id="GAIX01001953">
    <property type="protein sequence ID" value="JAA90607.1"/>
    <property type="molecule type" value="Transcribed_RNA"/>
</dbReference>
<name>S4PZ90_9NEOP</name>
<proteinExistence type="predicted"/>
<organism evidence="1">
    <name type="scientific">Pararge aegeria</name>
    <name type="common">speckled wood butterfly</name>
    <dbReference type="NCBI Taxonomy" id="116150"/>
    <lineage>
        <taxon>Eukaryota</taxon>
        <taxon>Metazoa</taxon>
        <taxon>Ecdysozoa</taxon>
        <taxon>Arthropoda</taxon>
        <taxon>Hexapoda</taxon>
        <taxon>Insecta</taxon>
        <taxon>Pterygota</taxon>
        <taxon>Neoptera</taxon>
        <taxon>Endopterygota</taxon>
        <taxon>Lepidoptera</taxon>
        <taxon>Glossata</taxon>
        <taxon>Ditrysia</taxon>
        <taxon>Papilionoidea</taxon>
        <taxon>Nymphalidae</taxon>
        <taxon>Satyrinae</taxon>
        <taxon>Satyrini</taxon>
        <taxon>Parargina</taxon>
        <taxon>Pararge</taxon>
    </lineage>
</organism>